<evidence type="ECO:0000313" key="3">
    <source>
        <dbReference type="Proteomes" id="UP000249873"/>
    </source>
</evidence>
<dbReference type="InterPro" id="IPR051815">
    <property type="entry name" value="Molybdate_resp_trans_reg"/>
</dbReference>
<dbReference type="PANTHER" id="PTHR30432:SF1">
    <property type="entry name" value="DNA-BINDING TRANSCRIPTIONAL DUAL REGULATOR MODE"/>
    <property type="match status" value="1"/>
</dbReference>
<dbReference type="RefSeq" id="WP_111370309.1">
    <property type="nucleotide sequence ID" value="NZ_CP029480.1"/>
</dbReference>
<dbReference type="Gene3D" id="1.10.10.10">
    <property type="entry name" value="Winged helix-like DNA-binding domain superfamily/Winged helix DNA-binding domain"/>
    <property type="match status" value="1"/>
</dbReference>
<dbReference type="Pfam" id="PF00126">
    <property type="entry name" value="HTH_1"/>
    <property type="match status" value="1"/>
</dbReference>
<evidence type="ECO:0000313" key="2">
    <source>
        <dbReference type="EMBL" id="AWV97207.1"/>
    </source>
</evidence>
<sequence>MELSIKNRFWIESKNIKFLGSGRIELLEKIDRLGSISKAAAEMKMAYRKAWGLIKDMNEISDKPLVIKQTGGKHGGGTYVTPEGKKAIAVYKELESQLEVFLNKALKNITL</sequence>
<dbReference type="SUPFAM" id="SSF46785">
    <property type="entry name" value="Winged helix' DNA-binding domain"/>
    <property type="match status" value="1"/>
</dbReference>
<dbReference type="Proteomes" id="UP000249873">
    <property type="component" value="Chromosome"/>
</dbReference>
<evidence type="ECO:0000259" key="1">
    <source>
        <dbReference type="Pfam" id="PF00126"/>
    </source>
</evidence>
<name>A0A2Z4G7T0_9BACT</name>
<accession>A0A2Z4G7T0</accession>
<dbReference type="OrthoDB" id="9805928at2"/>
<reference evidence="2 3" key="1">
    <citation type="submission" date="2018-05" db="EMBL/GenBank/DDBJ databases">
        <title>Complete genome sequence of Arcticibacterium luteifluviistationis SM1504T, a cytophagaceae bacterium isolated from Arctic surface seawater.</title>
        <authorList>
            <person name="Li Y."/>
            <person name="Qin Q.-L."/>
        </authorList>
    </citation>
    <scope>NUCLEOTIDE SEQUENCE [LARGE SCALE GENOMIC DNA]</scope>
    <source>
        <strain evidence="2 3">SM1504</strain>
    </source>
</reference>
<dbReference type="GO" id="GO:0003700">
    <property type="term" value="F:DNA-binding transcription factor activity"/>
    <property type="evidence" value="ECO:0007669"/>
    <property type="project" value="InterPro"/>
</dbReference>
<protein>
    <recommendedName>
        <fullName evidence="1">HTH lysR-type domain-containing protein</fullName>
    </recommendedName>
</protein>
<dbReference type="InterPro" id="IPR036388">
    <property type="entry name" value="WH-like_DNA-bd_sf"/>
</dbReference>
<dbReference type="InterPro" id="IPR000847">
    <property type="entry name" value="LysR_HTH_N"/>
</dbReference>
<dbReference type="AlphaFoldDB" id="A0A2Z4G7T0"/>
<dbReference type="PANTHER" id="PTHR30432">
    <property type="entry name" value="TRANSCRIPTIONAL REGULATOR MODE"/>
    <property type="match status" value="1"/>
</dbReference>
<dbReference type="InterPro" id="IPR036390">
    <property type="entry name" value="WH_DNA-bd_sf"/>
</dbReference>
<dbReference type="KEGG" id="als:DJ013_03085"/>
<gene>
    <name evidence="2" type="ORF">DJ013_03085</name>
</gene>
<keyword evidence="3" id="KW-1185">Reference proteome</keyword>
<organism evidence="2 3">
    <name type="scientific">Arcticibacterium luteifluviistationis</name>
    <dbReference type="NCBI Taxonomy" id="1784714"/>
    <lineage>
        <taxon>Bacteria</taxon>
        <taxon>Pseudomonadati</taxon>
        <taxon>Bacteroidota</taxon>
        <taxon>Cytophagia</taxon>
        <taxon>Cytophagales</taxon>
        <taxon>Leadbetterellaceae</taxon>
        <taxon>Arcticibacterium</taxon>
    </lineage>
</organism>
<dbReference type="EMBL" id="CP029480">
    <property type="protein sequence ID" value="AWV97207.1"/>
    <property type="molecule type" value="Genomic_DNA"/>
</dbReference>
<proteinExistence type="predicted"/>
<feature type="domain" description="HTH lysR-type" evidence="1">
    <location>
        <begin position="24"/>
        <end position="84"/>
    </location>
</feature>